<name>A0A1Z3HKV8_9CYAN</name>
<dbReference type="EMBL" id="CP021983">
    <property type="protein sequence ID" value="ASC70944.1"/>
    <property type="molecule type" value="Genomic_DNA"/>
</dbReference>
<dbReference type="OrthoDB" id="129822at2"/>
<dbReference type="GO" id="GO:0003677">
    <property type="term" value="F:DNA binding"/>
    <property type="evidence" value="ECO:0007669"/>
    <property type="project" value="InterPro"/>
</dbReference>
<keyword evidence="2" id="KW-1277">Toxin-antitoxin system</keyword>
<dbReference type="RefSeq" id="WP_080811075.1">
    <property type="nucleotide sequence ID" value="NZ_CP021983.2"/>
</dbReference>
<dbReference type="SUPFAM" id="SSF50118">
    <property type="entry name" value="Cell growth inhibitor/plasmid maintenance toxic component"/>
    <property type="match status" value="1"/>
</dbReference>
<dbReference type="AlphaFoldDB" id="A0A1Z3HKV8"/>
<dbReference type="STRING" id="1641165.XM38_16595"/>
<reference evidence="3 4" key="1">
    <citation type="journal article" date="2016" name="Biochim. Biophys. Acta">
        <title>Characterization of red-shifted phycobilisomes isolated from the chlorophyll f-containing cyanobacterium Halomicronema hongdechloris.</title>
        <authorList>
            <person name="Li Y."/>
            <person name="Lin Y."/>
            <person name="Garvey C.J."/>
            <person name="Birch D."/>
            <person name="Corkery R.W."/>
            <person name="Loughlin P.C."/>
            <person name="Scheer H."/>
            <person name="Willows R.D."/>
            <person name="Chen M."/>
        </authorList>
    </citation>
    <scope>NUCLEOTIDE SEQUENCE [LARGE SCALE GENOMIC DNA]</scope>
    <source>
        <strain evidence="3 4">C2206</strain>
    </source>
</reference>
<evidence type="ECO:0000313" key="3">
    <source>
        <dbReference type="EMBL" id="ASC70944.1"/>
    </source>
</evidence>
<comment type="similarity">
    <text evidence="1">Belongs to the PemK/MazF family.</text>
</comment>
<protein>
    <submittedName>
        <fullName evidence="3">Uncharacterized protein</fullName>
    </submittedName>
</protein>
<evidence type="ECO:0000256" key="1">
    <source>
        <dbReference type="ARBA" id="ARBA00007521"/>
    </source>
</evidence>
<accession>A0A1Z3HKV8</accession>
<dbReference type="InterPro" id="IPR003477">
    <property type="entry name" value="PemK-like"/>
</dbReference>
<dbReference type="InterPro" id="IPR011067">
    <property type="entry name" value="Plasmid_toxin/cell-grow_inhib"/>
</dbReference>
<dbReference type="Pfam" id="PF02452">
    <property type="entry name" value="PemK_toxin"/>
    <property type="match status" value="1"/>
</dbReference>
<dbReference type="Gene3D" id="2.30.30.110">
    <property type="match status" value="1"/>
</dbReference>
<sequence>MEIYQPGEVVLLAFPFTDGLRQKQRPALILLDVEDPDIIVARITSQPYSTTFDVSLADLESAGLLAASVVRLHKIATLEKTLIKRRLGCLSERDWGNVSTALRQMWSTD</sequence>
<organism evidence="3 4">
    <name type="scientific">Halomicronema hongdechloris C2206</name>
    <dbReference type="NCBI Taxonomy" id="1641165"/>
    <lineage>
        <taxon>Bacteria</taxon>
        <taxon>Bacillati</taxon>
        <taxon>Cyanobacteriota</taxon>
        <taxon>Cyanophyceae</taxon>
        <taxon>Nodosilineales</taxon>
        <taxon>Nodosilineaceae</taxon>
        <taxon>Halomicronema</taxon>
    </lineage>
</organism>
<proteinExistence type="inferred from homology"/>
<evidence type="ECO:0000256" key="2">
    <source>
        <dbReference type="ARBA" id="ARBA00022649"/>
    </source>
</evidence>
<evidence type="ECO:0000313" key="4">
    <source>
        <dbReference type="Proteomes" id="UP000191901"/>
    </source>
</evidence>
<keyword evidence="4" id="KW-1185">Reference proteome</keyword>
<gene>
    <name evidence="3" type="ORF">XM38_018930</name>
</gene>
<dbReference type="KEGG" id="hhg:XM38_018930"/>
<dbReference type="Proteomes" id="UP000191901">
    <property type="component" value="Chromosome"/>
</dbReference>